<dbReference type="PROSITE" id="PS00107">
    <property type="entry name" value="PROTEIN_KINASE_ATP"/>
    <property type="match status" value="1"/>
</dbReference>
<evidence type="ECO:0000313" key="2">
    <source>
        <dbReference type="EMBL" id="OGG67833.1"/>
    </source>
</evidence>
<name>A0A1F6E2E4_9BACT</name>
<feature type="binding site" evidence="1">
    <location>
        <position position="59"/>
    </location>
    <ligand>
        <name>ATP</name>
        <dbReference type="ChEBI" id="CHEBI:30616"/>
    </ligand>
</feature>
<organism evidence="2 3">
    <name type="scientific">Candidatus Kaiserbacteria bacterium RIFCSPHIGHO2_02_FULL_56_30</name>
    <dbReference type="NCBI Taxonomy" id="1798499"/>
    <lineage>
        <taxon>Bacteria</taxon>
        <taxon>Candidatus Kaiseribacteriota</taxon>
    </lineage>
</organism>
<dbReference type="Proteomes" id="UP000177107">
    <property type="component" value="Unassembled WGS sequence"/>
</dbReference>
<keyword evidence="1" id="KW-0547">Nucleotide-binding</keyword>
<protein>
    <submittedName>
        <fullName evidence="2">Uncharacterized protein</fullName>
    </submittedName>
</protein>
<comment type="caution">
    <text evidence="2">The sequence shown here is derived from an EMBL/GenBank/DDBJ whole genome shotgun (WGS) entry which is preliminary data.</text>
</comment>
<dbReference type="InterPro" id="IPR017441">
    <property type="entry name" value="Protein_kinase_ATP_BS"/>
</dbReference>
<dbReference type="EMBL" id="MFLM01000021">
    <property type="protein sequence ID" value="OGG67833.1"/>
    <property type="molecule type" value="Genomic_DNA"/>
</dbReference>
<dbReference type="GO" id="GO:0005524">
    <property type="term" value="F:ATP binding"/>
    <property type="evidence" value="ECO:0007669"/>
    <property type="project" value="UniProtKB-UniRule"/>
</dbReference>
<sequence>METDVAFVEVQERVEKSPVVIEEGFADKVQVGAGGGGGVVVTVTVVSQTTVPPEPVAVKV</sequence>
<gene>
    <name evidence="2" type="ORF">A3C95_02040</name>
</gene>
<evidence type="ECO:0000256" key="1">
    <source>
        <dbReference type="PROSITE-ProRule" id="PRU10141"/>
    </source>
</evidence>
<proteinExistence type="predicted"/>
<reference evidence="2 3" key="1">
    <citation type="journal article" date="2016" name="Nat. Commun.">
        <title>Thousands of microbial genomes shed light on interconnected biogeochemical processes in an aquifer system.</title>
        <authorList>
            <person name="Anantharaman K."/>
            <person name="Brown C.T."/>
            <person name="Hug L.A."/>
            <person name="Sharon I."/>
            <person name="Castelle C.J."/>
            <person name="Probst A.J."/>
            <person name="Thomas B.C."/>
            <person name="Singh A."/>
            <person name="Wilkins M.J."/>
            <person name="Karaoz U."/>
            <person name="Brodie E.L."/>
            <person name="Williams K.H."/>
            <person name="Hubbard S.S."/>
            <person name="Banfield J.F."/>
        </authorList>
    </citation>
    <scope>NUCLEOTIDE SEQUENCE [LARGE SCALE GENOMIC DNA]</scope>
</reference>
<dbReference type="AlphaFoldDB" id="A0A1F6E2E4"/>
<evidence type="ECO:0000313" key="3">
    <source>
        <dbReference type="Proteomes" id="UP000177107"/>
    </source>
</evidence>
<keyword evidence="1" id="KW-0067">ATP-binding</keyword>
<accession>A0A1F6E2E4</accession>